<evidence type="ECO:0000313" key="1">
    <source>
        <dbReference type="EMBL" id="KKN40940.1"/>
    </source>
</evidence>
<comment type="caution">
    <text evidence="1">The sequence shown here is derived from an EMBL/GenBank/DDBJ whole genome shotgun (WGS) entry which is preliminary data.</text>
</comment>
<organism evidence="1">
    <name type="scientific">marine sediment metagenome</name>
    <dbReference type="NCBI Taxonomy" id="412755"/>
    <lineage>
        <taxon>unclassified sequences</taxon>
        <taxon>metagenomes</taxon>
        <taxon>ecological metagenomes</taxon>
    </lineage>
</organism>
<dbReference type="AlphaFoldDB" id="A0A0F9QAF2"/>
<accession>A0A0F9QAF2</accession>
<protein>
    <submittedName>
        <fullName evidence="1">Uncharacterized protein</fullName>
    </submittedName>
</protein>
<proteinExistence type="predicted"/>
<dbReference type="EMBL" id="LAZR01001677">
    <property type="protein sequence ID" value="KKN40940.1"/>
    <property type="molecule type" value="Genomic_DNA"/>
</dbReference>
<reference evidence="1" key="1">
    <citation type="journal article" date="2015" name="Nature">
        <title>Complex archaea that bridge the gap between prokaryotes and eukaryotes.</title>
        <authorList>
            <person name="Spang A."/>
            <person name="Saw J.H."/>
            <person name="Jorgensen S.L."/>
            <person name="Zaremba-Niedzwiedzka K."/>
            <person name="Martijn J."/>
            <person name="Lind A.E."/>
            <person name="van Eijk R."/>
            <person name="Schleper C."/>
            <person name="Guy L."/>
            <person name="Ettema T.J."/>
        </authorList>
    </citation>
    <scope>NUCLEOTIDE SEQUENCE</scope>
</reference>
<sequence>MILGGRITLFAWRLREPGENSVMLVRGTIVKLGGNYDVGIGPANKKLAMGWN</sequence>
<name>A0A0F9QAF2_9ZZZZ</name>
<gene>
    <name evidence="1" type="ORF">LCGC14_0728250</name>
</gene>